<dbReference type="Pfam" id="PF14223">
    <property type="entry name" value="Retrotran_gag_2"/>
    <property type="match status" value="1"/>
</dbReference>
<protein>
    <submittedName>
        <fullName evidence="1">Uncharacterized protein</fullName>
    </submittedName>
</protein>
<gene>
    <name evidence="1" type="ORF">CROQUDRAFT_43539</name>
</gene>
<reference evidence="1" key="1">
    <citation type="submission" date="2013-11" db="EMBL/GenBank/DDBJ databases">
        <title>Genome sequence of the fusiform rust pathogen reveals effectors for host alternation and coevolution with pine.</title>
        <authorList>
            <consortium name="DOE Joint Genome Institute"/>
            <person name="Smith K."/>
            <person name="Pendleton A."/>
            <person name="Kubisiak T."/>
            <person name="Anderson C."/>
            <person name="Salamov A."/>
            <person name="Aerts A."/>
            <person name="Riley R."/>
            <person name="Clum A."/>
            <person name="Lindquist E."/>
            <person name="Ence D."/>
            <person name="Campbell M."/>
            <person name="Kronenberg Z."/>
            <person name="Feau N."/>
            <person name="Dhillon B."/>
            <person name="Hamelin R."/>
            <person name="Burleigh J."/>
            <person name="Smith J."/>
            <person name="Yandell M."/>
            <person name="Nelson C."/>
            <person name="Grigoriev I."/>
            <person name="Davis J."/>
        </authorList>
    </citation>
    <scope>NUCLEOTIDE SEQUENCE</scope>
    <source>
        <strain evidence="1">G11</strain>
    </source>
</reference>
<organism evidence="1 2">
    <name type="scientific">Cronartium quercuum f. sp. fusiforme G11</name>
    <dbReference type="NCBI Taxonomy" id="708437"/>
    <lineage>
        <taxon>Eukaryota</taxon>
        <taxon>Fungi</taxon>
        <taxon>Dikarya</taxon>
        <taxon>Basidiomycota</taxon>
        <taxon>Pucciniomycotina</taxon>
        <taxon>Pucciniomycetes</taxon>
        <taxon>Pucciniales</taxon>
        <taxon>Coleosporiaceae</taxon>
        <taxon>Cronartium</taxon>
    </lineage>
</organism>
<evidence type="ECO:0000313" key="2">
    <source>
        <dbReference type="Proteomes" id="UP000886653"/>
    </source>
</evidence>
<dbReference type="EMBL" id="MU167253">
    <property type="protein sequence ID" value="KAG0146998.1"/>
    <property type="molecule type" value="Genomic_DNA"/>
</dbReference>
<evidence type="ECO:0000313" key="1">
    <source>
        <dbReference type="EMBL" id="KAG0146998.1"/>
    </source>
</evidence>
<dbReference type="Proteomes" id="UP000886653">
    <property type="component" value="Unassembled WGS sequence"/>
</dbReference>
<comment type="caution">
    <text evidence="1">The sequence shown here is derived from an EMBL/GenBank/DDBJ whole genome shotgun (WGS) entry which is preliminary data.</text>
</comment>
<name>A0A9P6NJ88_9BASI</name>
<accession>A0A9P6NJ88</accession>
<sequence>LAVTGIKHLKPPGPNTNYLDWSFIVELHLWATNAAYVLQDIDDKDKPSTWAQDNVAVCSVITKMIHPGNIQYICKYGMDVCQMWEALKTAHQASISGNHMYFLQKLVLTKMVDDDVEKHINEMTTTFDKLNALVTPLSPLTPDNIFSMALLLSLPALPRYFAGNWLHCVSAMMNQSQVPSAHIVAALKQEALHHAAQSDPSMSSVLASKTFVPDRGTKNIEKRSTSDYNAGLFCTFCCCHSHNLLTCNNAECILMEHKQNQHTSCDKRGHSGSQRR</sequence>
<dbReference type="OrthoDB" id="2507040at2759"/>
<proteinExistence type="predicted"/>
<dbReference type="PANTHER" id="PTHR33246:SF51">
    <property type="entry name" value="MYB_SANT-LIKE DOMAIN-CONTAINING PROTEIN"/>
    <property type="match status" value="1"/>
</dbReference>
<feature type="non-terminal residue" evidence="1">
    <location>
        <position position="1"/>
    </location>
</feature>
<keyword evidence="2" id="KW-1185">Reference proteome</keyword>
<dbReference type="AlphaFoldDB" id="A0A9P6NJ88"/>
<dbReference type="PANTHER" id="PTHR33246">
    <property type="entry name" value="CCHC-TYPE DOMAIN-CONTAINING PROTEIN"/>
    <property type="match status" value="1"/>
</dbReference>